<dbReference type="RefSeq" id="WP_271433342.1">
    <property type="nucleotide sequence ID" value="NZ_JAQIOY010000006.1"/>
</dbReference>
<evidence type="ECO:0000256" key="1">
    <source>
        <dbReference type="ARBA" id="ARBA00022723"/>
    </source>
</evidence>
<dbReference type="EMBL" id="JAQIOY010000006">
    <property type="protein sequence ID" value="MDA7425985.1"/>
    <property type="molecule type" value="Genomic_DNA"/>
</dbReference>
<evidence type="ECO:0000256" key="2">
    <source>
        <dbReference type="ARBA" id="ARBA00022801"/>
    </source>
</evidence>
<dbReference type="PANTHER" id="PTHR11845:SF13">
    <property type="entry name" value="5'-DEOXYNUCLEOTIDASE HDDC2"/>
    <property type="match status" value="1"/>
</dbReference>
<proteinExistence type="predicted"/>
<reference evidence="4 5" key="1">
    <citation type="submission" date="2023-01" db="EMBL/GenBank/DDBJ databases">
        <title>Thalassococcus onchidii sp. nov., isolated from a marine invertebrate from the South China Sea.</title>
        <authorList>
            <person name="Xu S."/>
            <person name="Liu Z."/>
            <person name="Xu Y."/>
        </authorList>
    </citation>
    <scope>NUCLEOTIDE SEQUENCE [LARGE SCALE GENOMIC DNA]</scope>
    <source>
        <strain evidence="4 5">KCTC 32084</strain>
    </source>
</reference>
<dbReference type="Proteomes" id="UP001210720">
    <property type="component" value="Unassembled WGS sequence"/>
</dbReference>
<dbReference type="InterPro" id="IPR006674">
    <property type="entry name" value="HD_domain"/>
</dbReference>
<accession>A0ABT4XVI8</accession>
<organism evidence="4 5">
    <name type="scientific">Thalassococcus lentus</name>
    <dbReference type="NCBI Taxonomy" id="1210524"/>
    <lineage>
        <taxon>Bacteria</taxon>
        <taxon>Pseudomonadati</taxon>
        <taxon>Pseudomonadota</taxon>
        <taxon>Alphaproteobacteria</taxon>
        <taxon>Rhodobacterales</taxon>
        <taxon>Roseobacteraceae</taxon>
        <taxon>Thalassococcus</taxon>
    </lineage>
</organism>
<keyword evidence="1" id="KW-0479">Metal-binding</keyword>
<gene>
    <name evidence="4" type="ORF">PFY00_14720</name>
</gene>
<evidence type="ECO:0000313" key="5">
    <source>
        <dbReference type="Proteomes" id="UP001210720"/>
    </source>
</evidence>
<keyword evidence="5" id="KW-1185">Reference proteome</keyword>
<dbReference type="PANTHER" id="PTHR11845">
    <property type="entry name" value="5'-DEOXYNUCLEOTIDASE HDDC2"/>
    <property type="match status" value="1"/>
</dbReference>
<protein>
    <submittedName>
        <fullName evidence="4">HD domain-containing protein</fullName>
    </submittedName>
</protein>
<evidence type="ECO:0000313" key="4">
    <source>
        <dbReference type="EMBL" id="MDA7425985.1"/>
    </source>
</evidence>
<feature type="domain" description="HD" evidence="3">
    <location>
        <begin position="21"/>
        <end position="182"/>
    </location>
</feature>
<evidence type="ECO:0000259" key="3">
    <source>
        <dbReference type="Pfam" id="PF13023"/>
    </source>
</evidence>
<dbReference type="Pfam" id="PF13023">
    <property type="entry name" value="HD_3"/>
    <property type="match status" value="1"/>
</dbReference>
<comment type="caution">
    <text evidence="4">The sequence shown here is derived from an EMBL/GenBank/DDBJ whole genome shotgun (WGS) entry which is preliminary data.</text>
</comment>
<name>A0ABT4XVI8_9RHOB</name>
<dbReference type="SUPFAM" id="SSF109604">
    <property type="entry name" value="HD-domain/PDEase-like"/>
    <property type="match status" value="1"/>
</dbReference>
<dbReference type="InterPro" id="IPR039356">
    <property type="entry name" value="YfbR/HDDC2"/>
</dbReference>
<dbReference type="Gene3D" id="1.10.3210.10">
    <property type="entry name" value="Hypothetical protein af1432"/>
    <property type="match status" value="1"/>
</dbReference>
<keyword evidence="2" id="KW-0378">Hydrolase</keyword>
<sequence>MTSPITPRLDAQMAFLYEACKLKSVSRATRISTGDRFENSAEHSWHIALYALTLAEHAPEPVEIGTVIKMLLLHDLVEIDAGDAPVFGDHDVAAIEQAEQAAATRIFGLLPEDQAKAFRQLWDEFEANETPEARFAKSLDRFAPPNLNLAAGGGSWTDYGVTIETFETRVAPKIASGAPALWEWLKPKARALLSRLAGDNPTI</sequence>